<dbReference type="GO" id="GO:0000976">
    <property type="term" value="F:transcription cis-regulatory region binding"/>
    <property type="evidence" value="ECO:0007669"/>
    <property type="project" value="TreeGrafter"/>
</dbReference>
<dbReference type="SUPFAM" id="SSF47413">
    <property type="entry name" value="lambda repressor-like DNA-binding domains"/>
    <property type="match status" value="1"/>
</dbReference>
<dbReference type="PANTHER" id="PTHR30146">
    <property type="entry name" value="LACI-RELATED TRANSCRIPTIONAL REPRESSOR"/>
    <property type="match status" value="1"/>
</dbReference>
<dbReference type="SMART" id="SM00354">
    <property type="entry name" value="HTH_LACI"/>
    <property type="match status" value="1"/>
</dbReference>
<keyword evidence="2" id="KW-0238">DNA-binding</keyword>
<dbReference type="PROSITE" id="PS50932">
    <property type="entry name" value="HTH_LACI_2"/>
    <property type="match status" value="1"/>
</dbReference>
<evidence type="ECO:0000313" key="5">
    <source>
        <dbReference type="EMBL" id="KGM09029.1"/>
    </source>
</evidence>
<dbReference type="OrthoDB" id="9785139at2"/>
<sequence>MSDVAALAGVSHQTVSRVLNGHLSVRPETRERVLQAIADLGYRRNSAARALVTRRTGTVGVVTSTGSLFGPSSSLLAVEEAARDAGYFVSVASVAHWERAALDRALDHFLSQGVEGVIVMADHDRAIEAVVGFDTAVPVIMLGPAATAHPDLMVIGVDQQLGGRLATRHLLDLGHTQVLHVSGPADWPGARARVEGWRTELQAAGLDPGDPLPGDWSPDRGYEVGTTLVREGLPSAVFTTNDHMALGLLRAFAEAGVRVPQDVSVVGFDDIHGSDHFHPPLTTVRQDFRTLGQRCMAALLAAIAEDEDVLLDPVEPLLVVRASSGPPRQGR</sequence>
<dbReference type="Pfam" id="PF13377">
    <property type="entry name" value="Peripla_BP_3"/>
    <property type="match status" value="1"/>
</dbReference>
<dbReference type="EMBL" id="AXCZ01000222">
    <property type="protein sequence ID" value="KGM09029.1"/>
    <property type="molecule type" value="Genomic_DNA"/>
</dbReference>
<evidence type="ECO:0000256" key="1">
    <source>
        <dbReference type="ARBA" id="ARBA00023015"/>
    </source>
</evidence>
<dbReference type="PANTHER" id="PTHR30146:SF109">
    <property type="entry name" value="HTH-TYPE TRANSCRIPTIONAL REGULATOR GALS"/>
    <property type="match status" value="1"/>
</dbReference>
<keyword evidence="3" id="KW-0804">Transcription</keyword>
<dbReference type="CDD" id="cd01574">
    <property type="entry name" value="PBP1_LacI"/>
    <property type="match status" value="1"/>
</dbReference>
<name>A0A0A0BPL6_9CELL</name>
<evidence type="ECO:0000256" key="2">
    <source>
        <dbReference type="ARBA" id="ARBA00023125"/>
    </source>
</evidence>
<gene>
    <name evidence="5" type="ORF">N869_09815</name>
</gene>
<evidence type="ECO:0000313" key="6">
    <source>
        <dbReference type="Proteomes" id="UP000054314"/>
    </source>
</evidence>
<keyword evidence="6" id="KW-1185">Reference proteome</keyword>
<comment type="caution">
    <text evidence="5">The sequence shown here is derived from an EMBL/GenBank/DDBJ whole genome shotgun (WGS) entry which is preliminary data.</text>
</comment>
<dbReference type="InterPro" id="IPR028082">
    <property type="entry name" value="Peripla_BP_I"/>
</dbReference>
<dbReference type="AlphaFoldDB" id="A0A0A0BPL6"/>
<dbReference type="Gene3D" id="1.10.260.40">
    <property type="entry name" value="lambda repressor-like DNA-binding domains"/>
    <property type="match status" value="1"/>
</dbReference>
<dbReference type="Proteomes" id="UP000054314">
    <property type="component" value="Unassembled WGS sequence"/>
</dbReference>
<dbReference type="InterPro" id="IPR010982">
    <property type="entry name" value="Lambda_DNA-bd_dom_sf"/>
</dbReference>
<dbReference type="SUPFAM" id="SSF53822">
    <property type="entry name" value="Periplasmic binding protein-like I"/>
    <property type="match status" value="1"/>
</dbReference>
<evidence type="ECO:0000259" key="4">
    <source>
        <dbReference type="PROSITE" id="PS50932"/>
    </source>
</evidence>
<dbReference type="PROSITE" id="PS00356">
    <property type="entry name" value="HTH_LACI_1"/>
    <property type="match status" value="1"/>
</dbReference>
<dbReference type="Pfam" id="PF00356">
    <property type="entry name" value="LacI"/>
    <property type="match status" value="1"/>
</dbReference>
<dbReference type="InterPro" id="IPR046335">
    <property type="entry name" value="LacI/GalR-like_sensor"/>
</dbReference>
<reference evidence="5 6" key="1">
    <citation type="submission" date="2013-08" db="EMBL/GenBank/DDBJ databases">
        <title>Genome sequencing of Cellulomonas bogoriensis 69B4.</title>
        <authorList>
            <person name="Chen F."/>
            <person name="Li Y."/>
            <person name="Wang G."/>
        </authorList>
    </citation>
    <scope>NUCLEOTIDE SEQUENCE [LARGE SCALE GENOMIC DNA]</scope>
    <source>
        <strain evidence="5 6">69B4</strain>
    </source>
</reference>
<keyword evidence="1" id="KW-0805">Transcription regulation</keyword>
<feature type="domain" description="HTH lacI-type" evidence="4">
    <location>
        <begin position="1"/>
        <end position="53"/>
    </location>
</feature>
<organism evidence="5 6">
    <name type="scientific">Cellulomonas bogoriensis 69B4 = DSM 16987</name>
    <dbReference type="NCBI Taxonomy" id="1386082"/>
    <lineage>
        <taxon>Bacteria</taxon>
        <taxon>Bacillati</taxon>
        <taxon>Actinomycetota</taxon>
        <taxon>Actinomycetes</taxon>
        <taxon>Micrococcales</taxon>
        <taxon>Cellulomonadaceae</taxon>
        <taxon>Cellulomonas</taxon>
    </lineage>
</organism>
<dbReference type="CDD" id="cd01392">
    <property type="entry name" value="HTH_LacI"/>
    <property type="match status" value="1"/>
</dbReference>
<dbReference type="Gene3D" id="3.40.50.2300">
    <property type="match status" value="2"/>
</dbReference>
<dbReference type="InterPro" id="IPR000843">
    <property type="entry name" value="HTH_LacI"/>
</dbReference>
<evidence type="ECO:0000256" key="3">
    <source>
        <dbReference type="ARBA" id="ARBA00023163"/>
    </source>
</evidence>
<protein>
    <submittedName>
        <fullName evidence="5">LacI family transcriptional regulator</fullName>
    </submittedName>
</protein>
<accession>A0A0A0BPL6</accession>
<dbReference type="GO" id="GO:0003700">
    <property type="term" value="F:DNA-binding transcription factor activity"/>
    <property type="evidence" value="ECO:0007669"/>
    <property type="project" value="TreeGrafter"/>
</dbReference>
<proteinExistence type="predicted"/>